<organism evidence="9 10">
    <name type="scientific">Chilo suppressalis</name>
    <name type="common">Asiatic rice borer moth</name>
    <dbReference type="NCBI Taxonomy" id="168631"/>
    <lineage>
        <taxon>Eukaryota</taxon>
        <taxon>Metazoa</taxon>
        <taxon>Ecdysozoa</taxon>
        <taxon>Arthropoda</taxon>
        <taxon>Hexapoda</taxon>
        <taxon>Insecta</taxon>
        <taxon>Pterygota</taxon>
        <taxon>Neoptera</taxon>
        <taxon>Endopterygota</taxon>
        <taxon>Lepidoptera</taxon>
        <taxon>Glossata</taxon>
        <taxon>Ditrysia</taxon>
        <taxon>Pyraloidea</taxon>
        <taxon>Crambidae</taxon>
        <taxon>Crambinae</taxon>
        <taxon>Chilo</taxon>
    </lineage>
</organism>
<evidence type="ECO:0000256" key="2">
    <source>
        <dbReference type="ARBA" id="ARBA00022692"/>
    </source>
</evidence>
<evidence type="ECO:0000313" key="9">
    <source>
        <dbReference type="EMBL" id="CAH0404284.1"/>
    </source>
</evidence>
<reference evidence="9" key="1">
    <citation type="submission" date="2021-12" db="EMBL/GenBank/DDBJ databases">
        <authorList>
            <person name="King R."/>
        </authorList>
    </citation>
    <scope>NUCLEOTIDE SEQUENCE</scope>
</reference>
<dbReference type="EMBL" id="OU963921">
    <property type="protein sequence ID" value="CAH0404284.1"/>
    <property type="molecule type" value="Genomic_DNA"/>
</dbReference>
<keyword evidence="5" id="KW-0472">Membrane</keyword>
<evidence type="ECO:0000259" key="8">
    <source>
        <dbReference type="PROSITE" id="PS51328"/>
    </source>
</evidence>
<evidence type="ECO:0000256" key="6">
    <source>
        <dbReference type="SAM" id="MobiDB-lite"/>
    </source>
</evidence>
<evidence type="ECO:0000313" key="10">
    <source>
        <dbReference type="Proteomes" id="UP001153292"/>
    </source>
</evidence>
<dbReference type="Pfam" id="PF10545">
    <property type="entry name" value="MADF_DNA_bdg"/>
    <property type="match status" value="1"/>
</dbReference>
<evidence type="ECO:0000256" key="3">
    <source>
        <dbReference type="ARBA" id="ARBA00022729"/>
    </source>
</evidence>
<protein>
    <recommendedName>
        <fullName evidence="11">L-type lectin-like domain-containing protein</fullName>
    </recommendedName>
</protein>
<keyword evidence="3" id="KW-0732">Signal</keyword>
<dbReference type="PROSITE" id="PS51328">
    <property type="entry name" value="L_LECTIN_LIKE"/>
    <property type="match status" value="1"/>
</dbReference>
<evidence type="ECO:0000259" key="7">
    <source>
        <dbReference type="PROSITE" id="PS51029"/>
    </source>
</evidence>
<dbReference type="PROSITE" id="PS51029">
    <property type="entry name" value="MADF"/>
    <property type="match status" value="1"/>
</dbReference>
<evidence type="ECO:0008006" key="11">
    <source>
        <dbReference type="Google" id="ProtNLM"/>
    </source>
</evidence>
<feature type="compositionally biased region" description="Basic and acidic residues" evidence="6">
    <location>
        <begin position="265"/>
        <end position="279"/>
    </location>
</feature>
<feature type="domain" description="L-type lectin-like" evidence="8">
    <location>
        <begin position="1"/>
        <end position="229"/>
    </location>
</feature>
<sequence>MRFSSPTSFDGNTAIGRFARASSVGQQGAPREDAIASSENVRLAPSLRSQKGAIWAKNPINFDWWEVDIMFKVTGRGRIGADGLAFWYTTTRGDYTGDVFGSSDRWNGLAIIFDSFDNDNKHNNPYIMAVLNDGTKVFDHKSDGSQQLLSGCLRDFRNKPFPTRARVEYYMNTLTVYFHNGMTNNDADYELCFRSENVVLPRGGLFGVSAATGGLADDHDVIHFLTTSLHSTQQQGGGQQMSADEQQKLAQEYQEYQQKLQQQKDQYKKEHPDEVHEKDEFEDWFESDGQREFRQIWQGVMALQDTLRDLNKKVDEVIGKQTNSLTLLSAVYSHTQGQPLQPVQPGQAPAQMPSLPIGRHDWDALVTNNQLMINTIAELKGFIIEVSRKSDALIAAGGGAGGAVNTQFLGEMRESIGHVKQAIAGVAQSITADHYVPILDVQKRFTLLVLLTKLMLDAGFVKAETTKLFDLVPTKYPCLWDTTHSSYKQLDVKDAAWKEIIKKTKIENVTLAKTKWKNLRDTHREKLKKIYRTKSRQSQKKIKPWKYMTRMEFLLPYMSSTERDSNVSLEISKSLEETASAAEDSGDSDSLVKTNPKKIKTVEMVPDNENMLSIYLKEMQKIRENRTAQRDELSKVLTSSSDSLKAFFDSMYQSTKQMPECYQREIKRNLFQSVMDAEENIDNTKYSYPGNFSNQAKYSSEHSSTYSPEPSDSGIAAHGYDWRANRRNARPPAHLVSPQDILIFTSAQ</sequence>
<evidence type="ECO:0000256" key="5">
    <source>
        <dbReference type="ARBA" id="ARBA00023136"/>
    </source>
</evidence>
<keyword evidence="10" id="KW-1185">Reference proteome</keyword>
<dbReference type="InterPro" id="IPR005052">
    <property type="entry name" value="Lectin_leg"/>
</dbReference>
<feature type="region of interest" description="Disordered" evidence="6">
    <location>
        <begin position="233"/>
        <end position="280"/>
    </location>
</feature>
<dbReference type="InterPro" id="IPR013320">
    <property type="entry name" value="ConA-like_dom_sf"/>
</dbReference>
<evidence type="ECO:0000256" key="4">
    <source>
        <dbReference type="ARBA" id="ARBA00022989"/>
    </source>
</evidence>
<keyword evidence="4" id="KW-1133">Transmembrane helix</keyword>
<dbReference type="Gene3D" id="2.60.120.200">
    <property type="match status" value="1"/>
</dbReference>
<dbReference type="Pfam" id="PF03388">
    <property type="entry name" value="Lectin_leg-like"/>
    <property type="match status" value="1"/>
</dbReference>
<dbReference type="PANTHER" id="PTHR12223:SF28">
    <property type="entry name" value="LECTIN, MANNOSE BINDING 1 LIKE"/>
    <property type="match status" value="1"/>
</dbReference>
<proteinExistence type="predicted"/>
<evidence type="ECO:0000256" key="1">
    <source>
        <dbReference type="ARBA" id="ARBA00004479"/>
    </source>
</evidence>
<dbReference type="SUPFAM" id="SSF49899">
    <property type="entry name" value="Concanavalin A-like lectins/glucanases"/>
    <property type="match status" value="1"/>
</dbReference>
<dbReference type="InterPro" id="IPR051136">
    <property type="entry name" value="Intracellular_Lectin-GPT"/>
</dbReference>
<feature type="domain" description="MADF" evidence="7">
    <location>
        <begin position="468"/>
        <end position="559"/>
    </location>
</feature>
<feature type="compositionally biased region" description="Low complexity" evidence="6">
    <location>
        <begin position="248"/>
        <end position="264"/>
    </location>
</feature>
<gene>
    <name evidence="9" type="ORF">CHILSU_LOCUS7606</name>
</gene>
<comment type="subcellular location">
    <subcellularLocation>
        <location evidence="1">Membrane</location>
        <topology evidence="1">Single-pass type I membrane protein</topology>
    </subcellularLocation>
</comment>
<name>A0ABN8B4U1_CHISP</name>
<dbReference type="Proteomes" id="UP001153292">
    <property type="component" value="Chromosome 28"/>
</dbReference>
<dbReference type="InterPro" id="IPR006578">
    <property type="entry name" value="MADF-dom"/>
</dbReference>
<dbReference type="PANTHER" id="PTHR12223">
    <property type="entry name" value="VESICULAR MANNOSE-BINDING LECTIN"/>
    <property type="match status" value="1"/>
</dbReference>
<accession>A0ABN8B4U1</accession>
<keyword evidence="2" id="KW-0812">Transmembrane</keyword>
<dbReference type="SMART" id="SM00595">
    <property type="entry name" value="MADF"/>
    <property type="match status" value="1"/>
</dbReference>